<comment type="similarity">
    <text evidence="1">Belongs to the calponin family.</text>
</comment>
<evidence type="ECO:0000313" key="3">
    <source>
        <dbReference type="Proteomes" id="UP000887577"/>
    </source>
</evidence>
<dbReference type="GO" id="GO:0051015">
    <property type="term" value="F:actin filament binding"/>
    <property type="evidence" value="ECO:0007669"/>
    <property type="project" value="TreeGrafter"/>
</dbReference>
<keyword evidence="3" id="KW-1185">Reference proteome</keyword>
<dbReference type="FunFam" id="1.10.418.10:FF:000075">
    <property type="entry name" value="Transgelin"/>
    <property type="match status" value="1"/>
</dbReference>
<protein>
    <submittedName>
        <fullName evidence="4">Calponin-homology (CH) domain-containing protein</fullName>
    </submittedName>
</protein>
<dbReference type="AlphaFoldDB" id="A0A914Y748"/>
<evidence type="ECO:0000259" key="2">
    <source>
        <dbReference type="PROSITE" id="PS50021"/>
    </source>
</evidence>
<dbReference type="Gene3D" id="1.10.418.10">
    <property type="entry name" value="Calponin-like domain"/>
    <property type="match status" value="1"/>
</dbReference>
<dbReference type="PRINTS" id="PR00888">
    <property type="entry name" value="SM22CALPONIN"/>
</dbReference>
<dbReference type="Pfam" id="PF00402">
    <property type="entry name" value="Calponin"/>
    <property type="match status" value="1"/>
</dbReference>
<dbReference type="PANTHER" id="PTHR47385">
    <property type="entry name" value="CALPONIN"/>
    <property type="match status" value="1"/>
</dbReference>
<name>A0A914Y748_9BILA</name>
<reference evidence="4" key="1">
    <citation type="submission" date="2022-11" db="UniProtKB">
        <authorList>
            <consortium name="WormBaseParasite"/>
        </authorList>
    </citation>
    <scope>IDENTIFICATION</scope>
</reference>
<evidence type="ECO:0000256" key="1">
    <source>
        <dbReference type="ARBA" id="ARBA00009631"/>
    </source>
</evidence>
<proteinExistence type="inferred from homology"/>
<dbReference type="InterPro" id="IPR036872">
    <property type="entry name" value="CH_dom_sf"/>
</dbReference>
<evidence type="ECO:0000313" key="4">
    <source>
        <dbReference type="WBParaSite" id="PSU_v2.g13453.t1"/>
    </source>
</evidence>
<dbReference type="PROSITE" id="PS51122">
    <property type="entry name" value="CALPONIN_2"/>
    <property type="match status" value="1"/>
</dbReference>
<dbReference type="Pfam" id="PF00307">
    <property type="entry name" value="CH"/>
    <property type="match status" value="1"/>
</dbReference>
<dbReference type="InterPro" id="IPR003096">
    <property type="entry name" value="SM22_calponin"/>
</dbReference>
<organism evidence="3 4">
    <name type="scientific">Panagrolaimus superbus</name>
    <dbReference type="NCBI Taxonomy" id="310955"/>
    <lineage>
        <taxon>Eukaryota</taxon>
        <taxon>Metazoa</taxon>
        <taxon>Ecdysozoa</taxon>
        <taxon>Nematoda</taxon>
        <taxon>Chromadorea</taxon>
        <taxon>Rhabditida</taxon>
        <taxon>Tylenchina</taxon>
        <taxon>Panagrolaimomorpha</taxon>
        <taxon>Panagrolaimoidea</taxon>
        <taxon>Panagrolaimidae</taxon>
        <taxon>Panagrolaimus</taxon>
    </lineage>
</organism>
<dbReference type="WBParaSite" id="PSU_v2.g13453.t1">
    <property type="protein sequence ID" value="PSU_v2.g13453.t1"/>
    <property type="gene ID" value="PSU_v2.g13453"/>
</dbReference>
<dbReference type="GO" id="GO:0015629">
    <property type="term" value="C:actin cytoskeleton"/>
    <property type="evidence" value="ECO:0007669"/>
    <property type="project" value="TreeGrafter"/>
</dbReference>
<dbReference type="Proteomes" id="UP000887577">
    <property type="component" value="Unplaced"/>
</dbReference>
<dbReference type="SUPFAM" id="SSF47576">
    <property type="entry name" value="Calponin-homology domain, CH-domain"/>
    <property type="match status" value="1"/>
</dbReference>
<dbReference type="GO" id="GO:0007015">
    <property type="term" value="P:actin filament organization"/>
    <property type="evidence" value="ECO:0007669"/>
    <property type="project" value="TreeGrafter"/>
</dbReference>
<dbReference type="InterPro" id="IPR001715">
    <property type="entry name" value="CH_dom"/>
</dbReference>
<dbReference type="InterPro" id="IPR050606">
    <property type="entry name" value="Calponin-like"/>
</dbReference>
<dbReference type="PANTHER" id="PTHR47385:SF14">
    <property type="entry name" value="TRANSGELIN"/>
    <property type="match status" value="1"/>
</dbReference>
<dbReference type="SMART" id="SM00033">
    <property type="entry name" value="CH"/>
    <property type="match status" value="1"/>
</dbReference>
<feature type="domain" description="Calponin-homology (CH)" evidence="2">
    <location>
        <begin position="24"/>
        <end position="133"/>
    </location>
</feature>
<sequence>MSDRATKSGIALEAQQKIHSKYDEQLAAQLLHWLQNVTGLPDIDTSGNVDEFCSLLKDGKVLCQLANSLESGSVKKVNESKLAFKQMENICFFLQFAQKHIDKSELFQTVDLYEAQDPNAVLICLSALARKADKFGKPTIGPKEAHGEKRNWTEEQLKQGDAIIGLQMGSNKGATASGLNMGNFRHM</sequence>
<dbReference type="PROSITE" id="PS50021">
    <property type="entry name" value="CH"/>
    <property type="match status" value="1"/>
</dbReference>
<accession>A0A914Y748</accession>
<dbReference type="InterPro" id="IPR000557">
    <property type="entry name" value="Calponin_repeat"/>
</dbReference>